<dbReference type="RefSeq" id="WP_217858611.1">
    <property type="nucleotide sequence ID" value="NZ_JAHSTV010000016.1"/>
</dbReference>
<reference evidence="1" key="1">
    <citation type="submission" date="2021-06" db="EMBL/GenBank/DDBJ databases">
        <title>Updating the genus Pseudomonas: Description of 43 new species and partition of the Pseudomonas putida group.</title>
        <authorList>
            <person name="Girard L."/>
            <person name="Lood C."/>
            <person name="Vandamme P."/>
            <person name="Rokni-Zadeh H."/>
            <person name="Van Noort V."/>
            <person name="Hofte M."/>
            <person name="Lavigne R."/>
            <person name="De Mot R."/>
        </authorList>
    </citation>
    <scope>NUCLEOTIDE SEQUENCE</scope>
    <source>
        <strain evidence="1">SWRI79</strain>
    </source>
</reference>
<gene>
    <name evidence="1" type="ORF">KVG95_27265</name>
</gene>
<accession>A0ABS6Q2R8</accession>
<keyword evidence="2" id="KW-1185">Reference proteome</keyword>
<name>A0ABS6Q2R8_9PSED</name>
<protein>
    <submittedName>
        <fullName evidence="1">Uncharacterized protein</fullName>
    </submittedName>
</protein>
<comment type="caution">
    <text evidence="1">The sequence shown here is derived from an EMBL/GenBank/DDBJ whole genome shotgun (WGS) entry which is preliminary data.</text>
</comment>
<dbReference type="EMBL" id="JAHSTV010000016">
    <property type="protein sequence ID" value="MBV4467018.1"/>
    <property type="molecule type" value="Genomic_DNA"/>
</dbReference>
<sequence>MSTSVNAIPTVKQVAIIGEPLIGGTVSGSYLYENPNENPEGASLFRWYDGGATGTVIATSIDLTLLPVHAGMTLSFSVTPVAATDETGVESFSVPMEVMRDGFQNISDEESENSFLKQRGQFAFHANGPKDGVFTSTAGAFALKNRLTQNVSVIGAQNFGGVVPPEFATYLQNNPAVTMYTTQNSFGALVPISDHNQLLVWGPGIPTTLPDLQDIKSVYSNGSSLAFIYKNPQPGENTIGAVGTAATGGEVPVGIQNKLMFDRPKAIYATIDAFAVLTELGRVYAWGSTTNGGAIPLDIQTQLNSMKVDRIIASRTAFCAMTASGEVIAWGLNGVIPAATLEKIYDDNGALNVIANDSAFVAITKGRRKAATWGLAAHGGTMSETAASLAARGNLVLCTAAPWAMCFINESGQAAAWGSAGHGGEAIPVQSADEAASNLPLNAEELLEQGDIETQIEAIFSGARFSRSLQSRVSSSTTLLSGEVVELVRNDGSFVLLNRHPDGRTKSLISWGLAATGGSIPSDVRQTLMASRIRKIYCSNGAYAALVDQGATEGVVVTWGRSSQDGGVIPAELRGALSSGVVEIYTIQASPAPSAAAVPAAFAARKTNNKYVTWGAHVKQEEFDPGRS</sequence>
<dbReference type="Proteomes" id="UP000886900">
    <property type="component" value="Unassembled WGS sequence"/>
</dbReference>
<evidence type="ECO:0000313" key="1">
    <source>
        <dbReference type="EMBL" id="MBV4467018.1"/>
    </source>
</evidence>
<organism evidence="1 2">
    <name type="scientific">Pseudomonas farris</name>
    <dbReference type="NCBI Taxonomy" id="2841207"/>
    <lineage>
        <taxon>Bacteria</taxon>
        <taxon>Pseudomonadati</taxon>
        <taxon>Pseudomonadota</taxon>
        <taxon>Gammaproteobacteria</taxon>
        <taxon>Pseudomonadales</taxon>
        <taxon>Pseudomonadaceae</taxon>
        <taxon>Pseudomonas</taxon>
    </lineage>
</organism>
<evidence type="ECO:0000313" key="2">
    <source>
        <dbReference type="Proteomes" id="UP000886900"/>
    </source>
</evidence>
<proteinExistence type="predicted"/>